<dbReference type="InterPro" id="IPR015797">
    <property type="entry name" value="NUDIX_hydrolase-like_dom_sf"/>
</dbReference>
<dbReference type="InterPro" id="IPR004385">
    <property type="entry name" value="NDP_pyrophosphatase"/>
</dbReference>
<evidence type="ECO:0000256" key="12">
    <source>
        <dbReference type="ARBA" id="ARBA00049546"/>
    </source>
</evidence>
<accession>A0ABV3T5V5</accession>
<dbReference type="Proteomes" id="UP001556637">
    <property type="component" value="Unassembled WGS sequence"/>
</dbReference>
<evidence type="ECO:0000256" key="5">
    <source>
        <dbReference type="ARBA" id="ARBA00022723"/>
    </source>
</evidence>
<dbReference type="InterPro" id="IPR000086">
    <property type="entry name" value="NUDIX_hydrolase_dom"/>
</dbReference>
<dbReference type="EMBL" id="JBAKFF010000001">
    <property type="protein sequence ID" value="MEX0430599.1"/>
    <property type="molecule type" value="Genomic_DNA"/>
</dbReference>
<feature type="domain" description="Nudix hydrolase" evidence="13">
    <location>
        <begin position="44"/>
        <end position="188"/>
    </location>
</feature>
<comment type="cofactor">
    <cofactor evidence="1">
        <name>Mg(2+)</name>
        <dbReference type="ChEBI" id="CHEBI:18420"/>
    </cofactor>
</comment>
<evidence type="ECO:0000256" key="8">
    <source>
        <dbReference type="ARBA" id="ARBA00025164"/>
    </source>
</evidence>
<evidence type="ECO:0000256" key="10">
    <source>
        <dbReference type="ARBA" id="ARBA00030308"/>
    </source>
</evidence>
<evidence type="ECO:0000259" key="13">
    <source>
        <dbReference type="PROSITE" id="PS51462"/>
    </source>
</evidence>
<evidence type="ECO:0000313" key="15">
    <source>
        <dbReference type="Proteomes" id="UP001556637"/>
    </source>
</evidence>
<comment type="function">
    <text evidence="8">Acts on ADP-mannose and ADP-glucose as well as ADP-ribose. Prevents glycogen biosynthesis. The reaction catalyzed by this enzyme is a limiting step of the gluconeogenic process.</text>
</comment>
<dbReference type="Gene3D" id="3.90.79.10">
    <property type="entry name" value="Nucleoside Triphosphate Pyrophosphohydrolase"/>
    <property type="match status" value="1"/>
</dbReference>
<evidence type="ECO:0000313" key="14">
    <source>
        <dbReference type="EMBL" id="MEX0430599.1"/>
    </source>
</evidence>
<comment type="catalytic activity">
    <reaction evidence="12">
        <text>ADP-D-ribose + H2O = D-ribose 5-phosphate + AMP + 2 H(+)</text>
        <dbReference type="Rhea" id="RHEA:10412"/>
        <dbReference type="ChEBI" id="CHEBI:15377"/>
        <dbReference type="ChEBI" id="CHEBI:15378"/>
        <dbReference type="ChEBI" id="CHEBI:57967"/>
        <dbReference type="ChEBI" id="CHEBI:78346"/>
        <dbReference type="ChEBI" id="CHEBI:456215"/>
        <dbReference type="EC" id="3.6.1.13"/>
    </reaction>
</comment>
<evidence type="ECO:0000256" key="9">
    <source>
        <dbReference type="ARBA" id="ARBA00030162"/>
    </source>
</evidence>
<dbReference type="RefSeq" id="WP_367983388.1">
    <property type="nucleotide sequence ID" value="NZ_JBAKFF010000001.1"/>
</dbReference>
<keyword evidence="7" id="KW-0460">Magnesium</keyword>
<comment type="similarity">
    <text evidence="2">Belongs to the Nudix hydrolase family. NudF subfamily.</text>
</comment>
<evidence type="ECO:0000256" key="6">
    <source>
        <dbReference type="ARBA" id="ARBA00022801"/>
    </source>
</evidence>
<dbReference type="SUPFAM" id="SSF55811">
    <property type="entry name" value="Nudix"/>
    <property type="match status" value="1"/>
</dbReference>
<organism evidence="14 15">
    <name type="scientific">Spiribacter insolitus</name>
    <dbReference type="NCBI Taxonomy" id="3122417"/>
    <lineage>
        <taxon>Bacteria</taxon>
        <taxon>Pseudomonadati</taxon>
        <taxon>Pseudomonadota</taxon>
        <taxon>Gammaproteobacteria</taxon>
        <taxon>Chromatiales</taxon>
        <taxon>Ectothiorhodospiraceae</taxon>
        <taxon>Spiribacter</taxon>
    </lineage>
</organism>
<dbReference type="PANTHER" id="PTHR11839:SF5">
    <property type="entry name" value="ADP-RIBOSE PYROPHOSPHATASE"/>
    <property type="match status" value="1"/>
</dbReference>
<gene>
    <name evidence="14" type="ORF">V6X30_04175</name>
</gene>
<keyword evidence="6" id="KW-0378">Hydrolase</keyword>
<sequence>MSRDYEIVARETVYDGFFRVSRFTLRHALFAGGQSETLVRERFERGHAVGVLPYDPWTDRVVLVEQFRIGALESGLGPWLLETVAGIVEPGETPEDVARRESVEEADCQLGELVPITHYLVSPGGTSQTVHLFCAPVDSRDLRLEGHGNPAEGEDIRLHVLPAEEAIAMVGQGGIQAAMPIIALQWLALNRESLRDRWRDGPRAPYNGPASAP</sequence>
<evidence type="ECO:0000256" key="11">
    <source>
        <dbReference type="ARBA" id="ARBA00033056"/>
    </source>
</evidence>
<dbReference type="PANTHER" id="PTHR11839">
    <property type="entry name" value="UDP/ADP-SUGAR PYROPHOSPHATASE"/>
    <property type="match status" value="1"/>
</dbReference>
<evidence type="ECO:0000256" key="1">
    <source>
        <dbReference type="ARBA" id="ARBA00001946"/>
    </source>
</evidence>
<reference evidence="14 15" key="1">
    <citation type="submission" date="2024-02" db="EMBL/GenBank/DDBJ databases">
        <title>New especies of Spiribacter isolated from saline water.</title>
        <authorList>
            <person name="Leon M.J."/>
            <person name="De La Haba R."/>
            <person name="Sanchez-Porro C."/>
            <person name="Ventosa A."/>
        </authorList>
    </citation>
    <scope>NUCLEOTIDE SEQUENCE [LARGE SCALE GENOMIC DNA]</scope>
    <source>
        <strain evidence="15">ag22IC4-189</strain>
    </source>
</reference>
<evidence type="ECO:0000256" key="2">
    <source>
        <dbReference type="ARBA" id="ARBA00007482"/>
    </source>
</evidence>
<evidence type="ECO:0000256" key="7">
    <source>
        <dbReference type="ARBA" id="ARBA00022842"/>
    </source>
</evidence>
<evidence type="ECO:0000256" key="4">
    <source>
        <dbReference type="ARBA" id="ARBA00013297"/>
    </source>
</evidence>
<name>A0ABV3T5V5_9GAMM</name>
<comment type="caution">
    <text evidence="14">The sequence shown here is derived from an EMBL/GenBank/DDBJ whole genome shotgun (WGS) entry which is preliminary data.</text>
</comment>
<dbReference type="NCBIfam" id="TIGR00052">
    <property type="entry name" value="nudix-type nucleoside diphosphatase, YffH/AdpP family"/>
    <property type="match status" value="1"/>
</dbReference>
<keyword evidence="15" id="KW-1185">Reference proteome</keyword>
<protein>
    <recommendedName>
        <fullName evidence="4">ADP-ribose pyrophosphatase</fullName>
        <ecNumber evidence="3">3.6.1.13</ecNumber>
    </recommendedName>
    <alternativeName>
        <fullName evidence="9">ADP-ribose diphosphatase</fullName>
    </alternativeName>
    <alternativeName>
        <fullName evidence="11">ADP-ribose phosphohydrolase</fullName>
    </alternativeName>
    <alternativeName>
        <fullName evidence="10">Adenosine diphosphoribose pyrophosphatase</fullName>
    </alternativeName>
</protein>
<dbReference type="EC" id="3.6.1.13" evidence="3"/>
<proteinExistence type="inferred from homology"/>
<dbReference type="Pfam" id="PF00293">
    <property type="entry name" value="NUDIX"/>
    <property type="match status" value="1"/>
</dbReference>
<dbReference type="CDD" id="cd24155">
    <property type="entry name" value="NUDIX_ADPRase"/>
    <property type="match status" value="1"/>
</dbReference>
<keyword evidence="5" id="KW-0479">Metal-binding</keyword>
<dbReference type="PROSITE" id="PS51462">
    <property type="entry name" value="NUDIX"/>
    <property type="match status" value="1"/>
</dbReference>
<evidence type="ECO:0000256" key="3">
    <source>
        <dbReference type="ARBA" id="ARBA00012453"/>
    </source>
</evidence>